<comment type="subunit">
    <text evidence="8">Homodimer.</text>
</comment>
<dbReference type="Gene3D" id="3.30.1300.10">
    <property type="entry name" value="Pantoate-beta-alanine ligase, C-terminal domain"/>
    <property type="match status" value="1"/>
</dbReference>
<dbReference type="SUPFAM" id="SSF52374">
    <property type="entry name" value="Nucleotidylyl transferase"/>
    <property type="match status" value="1"/>
</dbReference>
<keyword evidence="6 8" id="KW-0067">ATP-binding</keyword>
<accession>A0A3N5BJR4</accession>
<evidence type="ECO:0000256" key="8">
    <source>
        <dbReference type="HAMAP-Rule" id="MF_00158"/>
    </source>
</evidence>
<dbReference type="GO" id="GO:0015940">
    <property type="term" value="P:pantothenate biosynthetic process"/>
    <property type="evidence" value="ECO:0007669"/>
    <property type="project" value="UniProtKB-UniRule"/>
</dbReference>
<feature type="binding site" evidence="8">
    <location>
        <begin position="186"/>
        <end position="189"/>
    </location>
    <ligand>
        <name>ATP</name>
        <dbReference type="ChEBI" id="CHEBI:30616"/>
    </ligand>
</feature>
<dbReference type="RefSeq" id="WP_123807438.1">
    <property type="nucleotide sequence ID" value="NZ_RKRK01000002.1"/>
</dbReference>
<dbReference type="OrthoDB" id="9773087at2"/>
<feature type="binding site" evidence="8">
    <location>
        <position position="62"/>
    </location>
    <ligand>
        <name>beta-alanine</name>
        <dbReference type="ChEBI" id="CHEBI:57966"/>
    </ligand>
</feature>
<comment type="miscellaneous">
    <text evidence="8">The reaction proceeds by a bi uni uni bi ping pong mechanism.</text>
</comment>
<feature type="binding site" evidence="8">
    <location>
        <position position="178"/>
    </location>
    <ligand>
        <name>ATP</name>
        <dbReference type="ChEBI" id="CHEBI:30616"/>
    </ligand>
</feature>
<keyword evidence="4 8" id="KW-0566">Pantothenate biosynthesis</keyword>
<dbReference type="Pfam" id="PF02569">
    <property type="entry name" value="Pantoate_ligase"/>
    <property type="match status" value="1"/>
</dbReference>
<evidence type="ECO:0000313" key="10">
    <source>
        <dbReference type="Proteomes" id="UP000277108"/>
    </source>
</evidence>
<dbReference type="NCBIfam" id="TIGR00125">
    <property type="entry name" value="cyt_tran_rel"/>
    <property type="match status" value="1"/>
</dbReference>
<feature type="binding site" evidence="8">
    <location>
        <begin position="149"/>
        <end position="152"/>
    </location>
    <ligand>
        <name>ATP</name>
        <dbReference type="ChEBI" id="CHEBI:30616"/>
    </ligand>
</feature>
<feature type="binding site" evidence="8">
    <location>
        <position position="155"/>
    </location>
    <ligand>
        <name>(R)-pantoate</name>
        <dbReference type="ChEBI" id="CHEBI:15980"/>
    </ligand>
</feature>
<evidence type="ECO:0000256" key="1">
    <source>
        <dbReference type="ARBA" id="ARBA00004990"/>
    </source>
</evidence>
<dbReference type="EC" id="6.3.2.1" evidence="8"/>
<evidence type="ECO:0000256" key="5">
    <source>
        <dbReference type="ARBA" id="ARBA00022741"/>
    </source>
</evidence>
<dbReference type="InterPro" id="IPR003721">
    <property type="entry name" value="Pantoate_ligase"/>
</dbReference>
<evidence type="ECO:0000256" key="7">
    <source>
        <dbReference type="ARBA" id="ARBA00048258"/>
    </source>
</evidence>
<comment type="pathway">
    <text evidence="1 8">Cofactor biosynthesis; (R)-pantothenate biosynthesis; (R)-pantothenate from (R)-pantoate and beta-alanine: step 1/1.</text>
</comment>
<keyword evidence="8" id="KW-0963">Cytoplasm</keyword>
<comment type="subcellular location">
    <subcellularLocation>
        <location evidence="8">Cytoplasm</location>
    </subcellularLocation>
</comment>
<comment type="function">
    <text evidence="8">Catalyzes the condensation of pantoate with beta-alanine in an ATP-dependent reaction via a pantoyl-adenylate intermediate.</text>
</comment>
<dbReference type="PANTHER" id="PTHR21299">
    <property type="entry name" value="CYTIDYLATE KINASE/PANTOATE-BETA-ALANINE LIGASE"/>
    <property type="match status" value="1"/>
</dbReference>
<dbReference type="HAMAP" id="MF_00158">
    <property type="entry name" value="PanC"/>
    <property type="match status" value="1"/>
</dbReference>
<keyword evidence="3 8" id="KW-0436">Ligase</keyword>
<name>A0A3N5BJR4_9BACL</name>
<feature type="binding site" evidence="8">
    <location>
        <position position="62"/>
    </location>
    <ligand>
        <name>(R)-pantoate</name>
        <dbReference type="ChEBI" id="CHEBI:15980"/>
    </ligand>
</feature>
<evidence type="ECO:0000256" key="3">
    <source>
        <dbReference type="ARBA" id="ARBA00022598"/>
    </source>
</evidence>
<dbReference type="AlphaFoldDB" id="A0A3N5BJR4"/>
<gene>
    <name evidence="8" type="primary">panC</name>
    <name evidence="9" type="ORF">EDD62_0553</name>
</gene>
<keyword evidence="5 8" id="KW-0547">Nucleotide-binding</keyword>
<protein>
    <recommendedName>
        <fullName evidence="8">Pantothenate synthetase</fullName>
        <shortName evidence="8">PS</shortName>
        <ecNumber evidence="8">6.3.2.1</ecNumber>
    </recommendedName>
    <alternativeName>
        <fullName evidence="8">Pantoate--beta-alanine ligase</fullName>
    </alternativeName>
    <alternativeName>
        <fullName evidence="8">Pantoate-activating enzyme</fullName>
    </alternativeName>
</protein>
<evidence type="ECO:0000256" key="6">
    <source>
        <dbReference type="ARBA" id="ARBA00022840"/>
    </source>
</evidence>
<sequence>MAKVIHSIEVLRESLNTHRLNQQRIGFVPTMGALHEGHKQLIKTAREQSDIVVVSIYVNPTQFGPNEDFEDYPRQLDQDAALIDGIADYIFAPTDDVMYPLEESTSIQLNVGHQNTVMDGPVRPGHFNGVVTVVNKLFNIVQPDVACFGKKDAQQLAIIQTMANDFHMNIEIIGVDIVRNAQGLAESSRNVYLSEDELKNAPILYNTLTGAKQLIKEGTTDVNRVKEYIEKRIQCESLGQLDALDILTYPTLKHIDTIESTDESIVIAIAVKYDKARLIDNIIM</sequence>
<dbReference type="GO" id="GO:0005829">
    <property type="term" value="C:cytosol"/>
    <property type="evidence" value="ECO:0007669"/>
    <property type="project" value="TreeGrafter"/>
</dbReference>
<dbReference type="EMBL" id="RKRK01000002">
    <property type="protein sequence ID" value="RPF57917.1"/>
    <property type="molecule type" value="Genomic_DNA"/>
</dbReference>
<reference evidence="9 10" key="1">
    <citation type="submission" date="2018-11" db="EMBL/GenBank/DDBJ databases">
        <title>Genomic Encyclopedia of Type Strains, Phase IV (KMG-IV): sequencing the most valuable type-strain genomes for metagenomic binning, comparative biology and taxonomic classification.</title>
        <authorList>
            <person name="Goeker M."/>
        </authorList>
    </citation>
    <scope>NUCLEOTIDE SEQUENCE [LARGE SCALE GENOMIC DNA]</scope>
    <source>
        <strain evidence="9 10">DSM 29158</strain>
    </source>
</reference>
<evidence type="ECO:0000256" key="2">
    <source>
        <dbReference type="ARBA" id="ARBA00009256"/>
    </source>
</evidence>
<feature type="binding site" evidence="8">
    <location>
        <begin position="31"/>
        <end position="38"/>
    </location>
    <ligand>
        <name>ATP</name>
        <dbReference type="ChEBI" id="CHEBI:30616"/>
    </ligand>
</feature>
<dbReference type="CDD" id="cd00560">
    <property type="entry name" value="PanC"/>
    <property type="match status" value="1"/>
</dbReference>
<dbReference type="InterPro" id="IPR014729">
    <property type="entry name" value="Rossmann-like_a/b/a_fold"/>
</dbReference>
<feature type="active site" description="Proton donor" evidence="8">
    <location>
        <position position="38"/>
    </location>
</feature>
<dbReference type="GO" id="GO:0004592">
    <property type="term" value="F:pantoate-beta-alanine ligase activity"/>
    <property type="evidence" value="ECO:0007669"/>
    <property type="project" value="UniProtKB-UniRule"/>
</dbReference>
<dbReference type="GO" id="GO:0005524">
    <property type="term" value="F:ATP binding"/>
    <property type="evidence" value="ECO:0007669"/>
    <property type="project" value="UniProtKB-KW"/>
</dbReference>
<dbReference type="NCBIfam" id="TIGR00018">
    <property type="entry name" value="panC"/>
    <property type="match status" value="1"/>
</dbReference>
<dbReference type="UniPathway" id="UPA00028">
    <property type="reaction ID" value="UER00005"/>
</dbReference>
<dbReference type="InterPro" id="IPR042176">
    <property type="entry name" value="Pantoate_ligase_C"/>
</dbReference>
<comment type="catalytic activity">
    <reaction evidence="7 8">
        <text>(R)-pantoate + beta-alanine + ATP = (R)-pantothenate + AMP + diphosphate + H(+)</text>
        <dbReference type="Rhea" id="RHEA:10912"/>
        <dbReference type="ChEBI" id="CHEBI:15378"/>
        <dbReference type="ChEBI" id="CHEBI:15980"/>
        <dbReference type="ChEBI" id="CHEBI:29032"/>
        <dbReference type="ChEBI" id="CHEBI:30616"/>
        <dbReference type="ChEBI" id="CHEBI:33019"/>
        <dbReference type="ChEBI" id="CHEBI:57966"/>
        <dbReference type="ChEBI" id="CHEBI:456215"/>
        <dbReference type="EC" id="6.3.2.1"/>
    </reaction>
</comment>
<evidence type="ECO:0000256" key="4">
    <source>
        <dbReference type="ARBA" id="ARBA00022655"/>
    </source>
</evidence>
<proteinExistence type="inferred from homology"/>
<dbReference type="Gene3D" id="3.40.50.620">
    <property type="entry name" value="HUPs"/>
    <property type="match status" value="1"/>
</dbReference>
<dbReference type="FunFam" id="3.40.50.620:FF:000013">
    <property type="entry name" value="Pantothenate synthetase"/>
    <property type="match status" value="1"/>
</dbReference>
<comment type="similarity">
    <text evidence="2 8">Belongs to the pantothenate synthetase family.</text>
</comment>
<dbReference type="Proteomes" id="UP000277108">
    <property type="component" value="Unassembled WGS sequence"/>
</dbReference>
<dbReference type="PANTHER" id="PTHR21299:SF1">
    <property type="entry name" value="PANTOATE--BETA-ALANINE LIGASE"/>
    <property type="match status" value="1"/>
</dbReference>
<evidence type="ECO:0000313" key="9">
    <source>
        <dbReference type="EMBL" id="RPF57917.1"/>
    </source>
</evidence>
<keyword evidence="10" id="KW-1185">Reference proteome</keyword>
<comment type="caution">
    <text evidence="9">The sequence shown here is derived from an EMBL/GenBank/DDBJ whole genome shotgun (WGS) entry which is preliminary data.</text>
</comment>
<organism evidence="9 10">
    <name type="scientific">Abyssicoccus albus</name>
    <dbReference type="NCBI Taxonomy" id="1817405"/>
    <lineage>
        <taxon>Bacteria</taxon>
        <taxon>Bacillati</taxon>
        <taxon>Bacillota</taxon>
        <taxon>Bacilli</taxon>
        <taxon>Bacillales</taxon>
        <taxon>Abyssicoccaceae</taxon>
    </lineage>
</organism>
<dbReference type="InterPro" id="IPR004821">
    <property type="entry name" value="Cyt_trans-like"/>
</dbReference>